<gene>
    <name evidence="3" type="ORF">K5H97_26620</name>
</gene>
<name>A0ABX9B5M4_9PSED</name>
<sequence>MAKHLTTRDIDLLVGLIDGWDGKLTWDALCNEAEGLIGTRPTRQTLNAHARIKSAFGDKKTQQKAGFKPTKRPESLAIAEQRIHRLENENQRLKAENNRLLECFIRWQYNAQKRGLSQAELDASLPEIDRDSAEKGRTISRLSSRA</sequence>
<feature type="compositionally biased region" description="Basic and acidic residues" evidence="2">
    <location>
        <begin position="127"/>
        <end position="137"/>
    </location>
</feature>
<protein>
    <recommendedName>
        <fullName evidence="5">Protein kinase</fullName>
    </recommendedName>
</protein>
<evidence type="ECO:0000256" key="2">
    <source>
        <dbReference type="SAM" id="MobiDB-lite"/>
    </source>
</evidence>
<organism evidence="3 4">
    <name type="scientific">Pseudomonas mosselii</name>
    <dbReference type="NCBI Taxonomy" id="78327"/>
    <lineage>
        <taxon>Bacteria</taxon>
        <taxon>Pseudomonadati</taxon>
        <taxon>Pseudomonadota</taxon>
        <taxon>Gammaproteobacteria</taxon>
        <taxon>Pseudomonadales</taxon>
        <taxon>Pseudomonadaceae</taxon>
        <taxon>Pseudomonas</taxon>
    </lineage>
</organism>
<keyword evidence="4" id="KW-1185">Reference proteome</keyword>
<feature type="coiled-coil region" evidence="1">
    <location>
        <begin position="76"/>
        <end position="103"/>
    </location>
</feature>
<evidence type="ECO:0008006" key="5">
    <source>
        <dbReference type="Google" id="ProtNLM"/>
    </source>
</evidence>
<proteinExistence type="predicted"/>
<keyword evidence="1" id="KW-0175">Coiled coil</keyword>
<feature type="region of interest" description="Disordered" evidence="2">
    <location>
        <begin position="122"/>
        <end position="146"/>
    </location>
</feature>
<evidence type="ECO:0000313" key="3">
    <source>
        <dbReference type="EMBL" id="QZP26314.1"/>
    </source>
</evidence>
<dbReference type="Proteomes" id="UP000825591">
    <property type="component" value="Chromosome"/>
</dbReference>
<dbReference type="EMBL" id="CP081966">
    <property type="protein sequence ID" value="QZP26314.1"/>
    <property type="molecule type" value="Genomic_DNA"/>
</dbReference>
<accession>A0ABX9B5M4</accession>
<dbReference type="RefSeq" id="WP_081791552.1">
    <property type="nucleotide sequence ID" value="NZ_CP081966.1"/>
</dbReference>
<reference evidence="3 4" key="1">
    <citation type="submission" date="2021-08" db="EMBL/GenBank/DDBJ databases">
        <title>Bactericidal Effect of Pseudomonas oryziphila sp. nov., a novel Pseudomonas Species Against Xanthomonas oryzae Reduces Disease Severity of Bacterial Leaf Streak of Rice.</title>
        <authorList>
            <person name="Yang R."/>
            <person name="Li S."/>
            <person name="Li Y."/>
            <person name="Yan Y."/>
            <person name="Fang Y."/>
            <person name="Zou L."/>
            <person name="Chen G."/>
        </authorList>
    </citation>
    <scope>NUCLEOTIDE SEQUENCE [LARGE SCALE GENOMIC DNA]</scope>
    <source>
        <strain evidence="3 4">DSM 17497</strain>
    </source>
</reference>
<evidence type="ECO:0000313" key="4">
    <source>
        <dbReference type="Proteomes" id="UP000825591"/>
    </source>
</evidence>
<evidence type="ECO:0000256" key="1">
    <source>
        <dbReference type="SAM" id="Coils"/>
    </source>
</evidence>